<evidence type="ECO:0000256" key="18">
    <source>
        <dbReference type="SAM" id="MobiDB-lite"/>
    </source>
</evidence>
<feature type="compositionally biased region" description="Basic and acidic residues" evidence="18">
    <location>
        <begin position="457"/>
        <end position="469"/>
    </location>
</feature>
<comment type="subcellular location">
    <subcellularLocation>
        <location evidence="3">Chromosome</location>
        <location evidence="3">Centromere</location>
        <location evidence="3">Kinetochore</location>
    </subcellularLocation>
    <subcellularLocation>
        <location evidence="2">Cytoplasm</location>
        <location evidence="2">Cytoskeleton</location>
        <location evidence="2">Spindle</location>
    </subcellularLocation>
    <subcellularLocation>
        <location evidence="1">Nucleus</location>
    </subcellularLocation>
</comment>
<evidence type="ECO:0000256" key="9">
    <source>
        <dbReference type="ARBA" id="ARBA00022701"/>
    </source>
</evidence>
<evidence type="ECO:0000256" key="11">
    <source>
        <dbReference type="ARBA" id="ARBA00022829"/>
    </source>
</evidence>
<accession>A0A1A0H7G4</accession>
<gene>
    <name evidence="19" type="ORF">METBIDRAFT_32943</name>
</gene>
<evidence type="ECO:0000256" key="2">
    <source>
        <dbReference type="ARBA" id="ARBA00004186"/>
    </source>
</evidence>
<feature type="region of interest" description="Disordered" evidence="18">
    <location>
        <begin position="427"/>
        <end position="487"/>
    </location>
</feature>
<dbReference type="PANTHER" id="PTHR28200:SF1">
    <property type="entry name" value="DASH COMPLEX SUBUNIT ASK1"/>
    <property type="match status" value="1"/>
</dbReference>
<keyword evidence="13" id="KW-0206">Cytoskeleton</keyword>
<keyword evidence="6" id="KW-0158">Chromosome</keyword>
<keyword evidence="15" id="KW-0131">Cell cycle</keyword>
<evidence type="ECO:0000256" key="3">
    <source>
        <dbReference type="ARBA" id="ARBA00004629"/>
    </source>
</evidence>
<keyword evidence="12" id="KW-0995">Kinetochore</keyword>
<dbReference type="RefSeq" id="XP_018710445.1">
    <property type="nucleotide sequence ID" value="XM_018856168.1"/>
</dbReference>
<keyword evidence="16" id="KW-0137">Centromere</keyword>
<keyword evidence="14" id="KW-0539">Nucleus</keyword>
<keyword evidence="9" id="KW-0493">Microtubule</keyword>
<comment type="caution">
    <text evidence="19">The sequence shown here is derived from an EMBL/GenBank/DDBJ whole genome shotgun (WGS) entry which is preliminary data.</text>
</comment>
<evidence type="ECO:0000313" key="20">
    <source>
        <dbReference type="Proteomes" id="UP000092555"/>
    </source>
</evidence>
<evidence type="ECO:0000256" key="6">
    <source>
        <dbReference type="ARBA" id="ARBA00022454"/>
    </source>
</evidence>
<dbReference type="OrthoDB" id="5573898at2759"/>
<keyword evidence="10" id="KW-0498">Mitosis</keyword>
<keyword evidence="7" id="KW-0963">Cytoplasm</keyword>
<feature type="region of interest" description="Disordered" evidence="18">
    <location>
        <begin position="1"/>
        <end position="22"/>
    </location>
</feature>
<feature type="compositionally biased region" description="Polar residues" evidence="18">
    <location>
        <begin position="136"/>
        <end position="148"/>
    </location>
</feature>
<dbReference type="GeneID" id="30029144"/>
<comment type="similarity">
    <text evidence="4">Belongs to the DASH complex ASK1 family.</text>
</comment>
<evidence type="ECO:0000256" key="16">
    <source>
        <dbReference type="ARBA" id="ARBA00023328"/>
    </source>
</evidence>
<evidence type="ECO:0000256" key="17">
    <source>
        <dbReference type="ARBA" id="ARBA00029735"/>
    </source>
</evidence>
<organism evidence="19 20">
    <name type="scientific">Metschnikowia bicuspidata var. bicuspidata NRRL YB-4993</name>
    <dbReference type="NCBI Taxonomy" id="869754"/>
    <lineage>
        <taxon>Eukaryota</taxon>
        <taxon>Fungi</taxon>
        <taxon>Dikarya</taxon>
        <taxon>Ascomycota</taxon>
        <taxon>Saccharomycotina</taxon>
        <taxon>Pichiomycetes</taxon>
        <taxon>Metschnikowiaceae</taxon>
        <taxon>Metschnikowia</taxon>
    </lineage>
</organism>
<protein>
    <recommendedName>
        <fullName evidence="5">DASH complex subunit ASK1</fullName>
    </recommendedName>
    <alternativeName>
        <fullName evidence="17">Outer kinetochore protein ASK1</fullName>
    </alternativeName>
</protein>
<dbReference type="GO" id="GO:0051301">
    <property type="term" value="P:cell division"/>
    <property type="evidence" value="ECO:0007669"/>
    <property type="project" value="UniProtKB-KW"/>
</dbReference>
<feature type="compositionally biased region" description="Low complexity" evidence="18">
    <location>
        <begin position="125"/>
        <end position="135"/>
    </location>
</feature>
<feature type="compositionally biased region" description="Basic and acidic residues" evidence="18">
    <location>
        <begin position="353"/>
        <end position="375"/>
    </location>
</feature>
<evidence type="ECO:0000256" key="13">
    <source>
        <dbReference type="ARBA" id="ARBA00023212"/>
    </source>
</evidence>
<keyword evidence="11" id="KW-0159">Chromosome partition</keyword>
<feature type="region of interest" description="Disordered" evidence="18">
    <location>
        <begin position="342"/>
        <end position="383"/>
    </location>
</feature>
<feature type="region of interest" description="Disordered" evidence="18">
    <location>
        <begin position="222"/>
        <end position="246"/>
    </location>
</feature>
<dbReference type="GO" id="GO:0008608">
    <property type="term" value="P:attachment of spindle microtubules to kinetochore"/>
    <property type="evidence" value="ECO:0007669"/>
    <property type="project" value="InterPro"/>
</dbReference>
<reference evidence="19 20" key="1">
    <citation type="submission" date="2016-05" db="EMBL/GenBank/DDBJ databases">
        <title>Comparative genomics of biotechnologically important yeasts.</title>
        <authorList>
            <consortium name="DOE Joint Genome Institute"/>
            <person name="Riley R."/>
            <person name="Haridas S."/>
            <person name="Wolfe K.H."/>
            <person name="Lopes M.R."/>
            <person name="Hittinger C.T."/>
            <person name="Goker M."/>
            <person name="Salamov A."/>
            <person name="Wisecaver J."/>
            <person name="Long T.M."/>
            <person name="Aerts A.L."/>
            <person name="Barry K."/>
            <person name="Choi C."/>
            <person name="Clum A."/>
            <person name="Coughlan A.Y."/>
            <person name="Deshpande S."/>
            <person name="Douglass A.P."/>
            <person name="Hanson S.J."/>
            <person name="Klenk H.-P."/>
            <person name="LaButti K."/>
            <person name="Lapidus A."/>
            <person name="Lindquist E."/>
            <person name="Lipzen A."/>
            <person name="Meier-kolthoff J.P."/>
            <person name="Ohm R.A."/>
            <person name="Otillar R.P."/>
            <person name="Pangilinan J."/>
            <person name="Peng Y."/>
            <person name="Rokas A."/>
            <person name="Rosa C.A."/>
            <person name="Scheuner C."/>
            <person name="Sibirny A.A."/>
            <person name="Slot J.C."/>
            <person name="Stielow J.B."/>
            <person name="Sun H."/>
            <person name="Kurtzman C.P."/>
            <person name="Blackwell M."/>
            <person name="Grigoriev I.V."/>
            <person name="Jeffries T.W."/>
        </authorList>
    </citation>
    <scope>NUCLEOTIDE SEQUENCE [LARGE SCALE GENOMIC DNA]</scope>
    <source>
        <strain evidence="19 20">NRRL YB-4993</strain>
    </source>
</reference>
<evidence type="ECO:0000256" key="5">
    <source>
        <dbReference type="ARBA" id="ARBA00014520"/>
    </source>
</evidence>
<evidence type="ECO:0000313" key="19">
    <source>
        <dbReference type="EMBL" id="OBA19920.1"/>
    </source>
</evidence>
<dbReference type="Pfam" id="PF08655">
    <property type="entry name" value="DASH_Ask1"/>
    <property type="match status" value="1"/>
</dbReference>
<name>A0A1A0H7G4_9ASCO</name>
<sequence>MSPRRKSIINLSRSVRHEQDRDDSAALELERLEQETTLVLQEIDHNLSRANSVINDKMFPVLKKYSAATGKIWENVGFWKHFMEEAADVEVKTSADMIGSDKGYAKSPEPKTSRAEEDIPKEVVPDPVSDDSSSSLGQIQASTPQQARSRALILSSHDENTPRIILRRPLSAFRRLPSSLNKSTPLRGQSETEARRLSLILKHLNSSPTLPEPPVLMSEIGKMKSGSSPRPVKASPVDQHISSSDSDDLGLGRLLPVLLPSIKLTPKATNLADSMGKSAQRFPNTPVYGSSALRHQTDRSSLVSPVQRGYAESNSLNRDEIPIPSPAAVTLLRDDDSDEIAAPQLLSLRKTGNKRDRVGEESNSRKKRNISHDDNENVFLDQSNINKSTSTIYHTMVHDPVEKQGSTKEPNSETMSQIFERVILAGPSAVTLNTPNRNEDNSGKTENINPSVPGPETNKEASADSRSEPTENLSQIANSSDMDSFFREKWKSITSNLRK</sequence>
<dbReference type="Proteomes" id="UP000092555">
    <property type="component" value="Unassembled WGS sequence"/>
</dbReference>
<evidence type="ECO:0000256" key="1">
    <source>
        <dbReference type="ARBA" id="ARBA00004123"/>
    </source>
</evidence>
<proteinExistence type="inferred from homology"/>
<evidence type="ECO:0000256" key="8">
    <source>
        <dbReference type="ARBA" id="ARBA00022618"/>
    </source>
</evidence>
<evidence type="ECO:0000256" key="7">
    <source>
        <dbReference type="ARBA" id="ARBA00022490"/>
    </source>
</evidence>
<dbReference type="InterPro" id="IPR013964">
    <property type="entry name" value="DASH_Ask1"/>
</dbReference>
<evidence type="ECO:0000256" key="10">
    <source>
        <dbReference type="ARBA" id="ARBA00022776"/>
    </source>
</evidence>
<dbReference type="GO" id="GO:0044732">
    <property type="term" value="C:mitotic spindle pole body"/>
    <property type="evidence" value="ECO:0007669"/>
    <property type="project" value="TreeGrafter"/>
</dbReference>
<dbReference type="PANTHER" id="PTHR28200">
    <property type="entry name" value="DASH COMPLEX SUBUNIT ASK1"/>
    <property type="match status" value="1"/>
</dbReference>
<keyword evidence="8" id="KW-0132">Cell division</keyword>
<dbReference type="GO" id="GO:0072686">
    <property type="term" value="C:mitotic spindle"/>
    <property type="evidence" value="ECO:0007669"/>
    <property type="project" value="InterPro"/>
</dbReference>
<evidence type="ECO:0000256" key="14">
    <source>
        <dbReference type="ARBA" id="ARBA00023242"/>
    </source>
</evidence>
<dbReference type="GO" id="GO:0042729">
    <property type="term" value="C:DASH complex"/>
    <property type="evidence" value="ECO:0007669"/>
    <property type="project" value="InterPro"/>
</dbReference>
<dbReference type="EMBL" id="LXTC01000005">
    <property type="protein sequence ID" value="OBA19920.1"/>
    <property type="molecule type" value="Genomic_DNA"/>
</dbReference>
<keyword evidence="20" id="KW-1185">Reference proteome</keyword>
<evidence type="ECO:0000256" key="4">
    <source>
        <dbReference type="ARBA" id="ARBA00010731"/>
    </source>
</evidence>
<evidence type="ECO:0000256" key="15">
    <source>
        <dbReference type="ARBA" id="ARBA00023306"/>
    </source>
</evidence>
<feature type="region of interest" description="Disordered" evidence="18">
    <location>
        <begin position="99"/>
        <end position="149"/>
    </location>
</feature>
<dbReference type="STRING" id="869754.A0A1A0H7G4"/>
<feature type="compositionally biased region" description="Polar residues" evidence="18">
    <location>
        <begin position="470"/>
        <end position="482"/>
    </location>
</feature>
<dbReference type="AlphaFoldDB" id="A0A1A0H7G4"/>
<evidence type="ECO:0000256" key="12">
    <source>
        <dbReference type="ARBA" id="ARBA00022838"/>
    </source>
</evidence>
<feature type="compositionally biased region" description="Basic and acidic residues" evidence="18">
    <location>
        <begin position="108"/>
        <end position="124"/>
    </location>
</feature>
<dbReference type="GO" id="GO:0005874">
    <property type="term" value="C:microtubule"/>
    <property type="evidence" value="ECO:0007669"/>
    <property type="project" value="UniProtKB-KW"/>
</dbReference>